<feature type="compositionally biased region" description="Basic and acidic residues" evidence="1">
    <location>
        <begin position="1"/>
        <end position="27"/>
    </location>
</feature>
<evidence type="ECO:0000313" key="3">
    <source>
        <dbReference type="Proteomes" id="UP000314294"/>
    </source>
</evidence>
<evidence type="ECO:0000256" key="1">
    <source>
        <dbReference type="SAM" id="MobiDB-lite"/>
    </source>
</evidence>
<protein>
    <submittedName>
        <fullName evidence="2">Uncharacterized protein</fullName>
    </submittedName>
</protein>
<sequence length="60" mass="6726">MEERGGERGREGERGGEEEEERRRTMEESGGEQWGASSNHDLKAPPSKHQSSTLNLSQNN</sequence>
<evidence type="ECO:0000313" key="2">
    <source>
        <dbReference type="EMBL" id="TNN32837.1"/>
    </source>
</evidence>
<gene>
    <name evidence="2" type="ORF">EYF80_056999</name>
</gene>
<organism evidence="2 3">
    <name type="scientific">Liparis tanakae</name>
    <name type="common">Tanaka's snailfish</name>
    <dbReference type="NCBI Taxonomy" id="230148"/>
    <lineage>
        <taxon>Eukaryota</taxon>
        <taxon>Metazoa</taxon>
        <taxon>Chordata</taxon>
        <taxon>Craniata</taxon>
        <taxon>Vertebrata</taxon>
        <taxon>Euteleostomi</taxon>
        <taxon>Actinopterygii</taxon>
        <taxon>Neopterygii</taxon>
        <taxon>Teleostei</taxon>
        <taxon>Neoteleostei</taxon>
        <taxon>Acanthomorphata</taxon>
        <taxon>Eupercaria</taxon>
        <taxon>Perciformes</taxon>
        <taxon>Cottioidei</taxon>
        <taxon>Cottales</taxon>
        <taxon>Liparidae</taxon>
        <taxon>Liparis</taxon>
    </lineage>
</organism>
<reference evidence="2 3" key="1">
    <citation type="submission" date="2019-03" db="EMBL/GenBank/DDBJ databases">
        <title>First draft genome of Liparis tanakae, snailfish: a comprehensive survey of snailfish specific genes.</title>
        <authorList>
            <person name="Kim W."/>
            <person name="Song I."/>
            <person name="Jeong J.-H."/>
            <person name="Kim D."/>
            <person name="Kim S."/>
            <person name="Ryu S."/>
            <person name="Song J.Y."/>
            <person name="Lee S.K."/>
        </authorList>
    </citation>
    <scope>NUCLEOTIDE SEQUENCE [LARGE SCALE GENOMIC DNA]</scope>
    <source>
        <tissue evidence="2">Muscle</tissue>
    </source>
</reference>
<dbReference type="AlphaFoldDB" id="A0A4Z2EVC1"/>
<feature type="compositionally biased region" description="Polar residues" evidence="1">
    <location>
        <begin position="48"/>
        <end position="60"/>
    </location>
</feature>
<name>A0A4Z2EVC1_9TELE</name>
<dbReference type="Proteomes" id="UP000314294">
    <property type="component" value="Unassembled WGS sequence"/>
</dbReference>
<feature type="region of interest" description="Disordered" evidence="1">
    <location>
        <begin position="1"/>
        <end position="60"/>
    </location>
</feature>
<proteinExistence type="predicted"/>
<keyword evidence="3" id="KW-1185">Reference proteome</keyword>
<comment type="caution">
    <text evidence="2">The sequence shown here is derived from an EMBL/GenBank/DDBJ whole genome shotgun (WGS) entry which is preliminary data.</text>
</comment>
<dbReference type="EMBL" id="SRLO01002475">
    <property type="protein sequence ID" value="TNN32837.1"/>
    <property type="molecule type" value="Genomic_DNA"/>
</dbReference>
<accession>A0A4Z2EVC1</accession>